<name>A0A5R8LRJ8_LACZE</name>
<dbReference type="EMBL" id="VBWN01000010">
    <property type="protein sequence ID" value="TLF39835.1"/>
    <property type="molecule type" value="Genomic_DNA"/>
</dbReference>
<sequence>MKRRWVRRLLRRRLSIASVIFLVLLMGSLALSFQYRHSATFSQVHDPVMMAFIGATPDRFASSQVLWLFLWVGFMTLPIFIGAGVTNAYQDGLYTYVSLRIRPRLSAYLWPLKQLLLMEVGFLFMMGVVLTVVVPFIWPEQHFFAAGWFTLVIVMSQVLLVVFETVVEGYFGVVIGVVSTLVVVFLSFLQVSLMPLRFAIGSMPATNHQLLNVLWYQMVLILLLTLIQVFYMPGRWGRYVTERR</sequence>
<evidence type="ECO:0000256" key="1">
    <source>
        <dbReference type="SAM" id="Phobius"/>
    </source>
</evidence>
<dbReference type="Proteomes" id="UP000307781">
    <property type="component" value="Unassembled WGS sequence"/>
</dbReference>
<keyword evidence="1" id="KW-1133">Transmembrane helix</keyword>
<protein>
    <submittedName>
        <fullName evidence="2">PTS mannose transporter subunit IID</fullName>
    </submittedName>
</protein>
<feature type="transmembrane region" description="Helical" evidence="1">
    <location>
        <begin position="170"/>
        <end position="193"/>
    </location>
</feature>
<organism evidence="2 3">
    <name type="scientific">Lacticaseibacillus zeae</name>
    <name type="common">Lactobacillus zeae</name>
    <dbReference type="NCBI Taxonomy" id="57037"/>
    <lineage>
        <taxon>Bacteria</taxon>
        <taxon>Bacillati</taxon>
        <taxon>Bacillota</taxon>
        <taxon>Bacilli</taxon>
        <taxon>Lactobacillales</taxon>
        <taxon>Lactobacillaceae</taxon>
        <taxon>Lacticaseibacillus</taxon>
    </lineage>
</organism>
<keyword evidence="1" id="KW-0472">Membrane</keyword>
<accession>A0A5R8LRJ8</accession>
<evidence type="ECO:0000313" key="3">
    <source>
        <dbReference type="Proteomes" id="UP000307781"/>
    </source>
</evidence>
<proteinExistence type="predicted"/>
<keyword evidence="1" id="KW-0812">Transmembrane</keyword>
<feature type="transmembrane region" description="Helical" evidence="1">
    <location>
        <begin position="110"/>
        <end position="137"/>
    </location>
</feature>
<feature type="transmembrane region" description="Helical" evidence="1">
    <location>
        <begin position="143"/>
        <end position="163"/>
    </location>
</feature>
<reference evidence="2 3" key="1">
    <citation type="submission" date="2019-05" db="EMBL/GenBank/DDBJ databases">
        <title>Genome-based reclassification of Lactobacillus casei as Lactobacillus casei subsp. casei. subsp.nov., description of Lactobacillus casei subsp. zeae subsp. nov., and emended description of Lactobacillus casei.</title>
        <authorList>
            <person name="Huang C.-H."/>
        </authorList>
    </citation>
    <scope>NUCLEOTIDE SEQUENCE [LARGE SCALE GENOMIC DNA]</scope>
    <source>
        <strain evidence="2 3">CRBIP24.58</strain>
    </source>
</reference>
<gene>
    <name evidence="2" type="ORF">FEI14_11990</name>
</gene>
<comment type="caution">
    <text evidence="2">The sequence shown here is derived from an EMBL/GenBank/DDBJ whole genome shotgun (WGS) entry which is preliminary data.</text>
</comment>
<dbReference type="AlphaFoldDB" id="A0A5R8LRJ8"/>
<evidence type="ECO:0000313" key="2">
    <source>
        <dbReference type="EMBL" id="TLF39835.1"/>
    </source>
</evidence>
<feature type="transmembrane region" description="Helical" evidence="1">
    <location>
        <begin position="65"/>
        <end position="89"/>
    </location>
</feature>
<feature type="transmembrane region" description="Helical" evidence="1">
    <location>
        <begin position="213"/>
        <end position="234"/>
    </location>
</feature>